<reference evidence="4" key="3">
    <citation type="submission" date="2025-09" db="UniProtKB">
        <authorList>
            <consortium name="Ensembl"/>
        </authorList>
    </citation>
    <scope>IDENTIFICATION</scope>
</reference>
<evidence type="ECO:0000256" key="2">
    <source>
        <dbReference type="ARBA" id="ARBA00022490"/>
    </source>
</evidence>
<accession>A0A2I3G0G5</accession>
<reference evidence="4" key="2">
    <citation type="submission" date="2025-08" db="UniProtKB">
        <authorList>
            <consortium name="Ensembl"/>
        </authorList>
    </citation>
    <scope>IDENTIFICATION</scope>
</reference>
<reference evidence="4 5" key="1">
    <citation type="submission" date="2012-10" db="EMBL/GenBank/DDBJ databases">
        <authorList>
            <consortium name="Gibbon Genome Sequencing Consortium"/>
        </authorList>
    </citation>
    <scope>NUCLEOTIDE SEQUENCE [LARGE SCALE GENOMIC DNA]</scope>
</reference>
<organism evidence="4 5">
    <name type="scientific">Nomascus leucogenys</name>
    <name type="common">Northern white-cheeked gibbon</name>
    <name type="synonym">Hylobates leucogenys</name>
    <dbReference type="NCBI Taxonomy" id="61853"/>
    <lineage>
        <taxon>Eukaryota</taxon>
        <taxon>Metazoa</taxon>
        <taxon>Chordata</taxon>
        <taxon>Craniata</taxon>
        <taxon>Vertebrata</taxon>
        <taxon>Euteleostomi</taxon>
        <taxon>Mammalia</taxon>
        <taxon>Eutheria</taxon>
        <taxon>Euarchontoglires</taxon>
        <taxon>Primates</taxon>
        <taxon>Haplorrhini</taxon>
        <taxon>Catarrhini</taxon>
        <taxon>Hylobatidae</taxon>
        <taxon>Nomascus</taxon>
    </lineage>
</organism>
<dbReference type="EMBL" id="ADFV01080293">
    <property type="status" value="NOT_ANNOTATED_CDS"/>
    <property type="molecule type" value="Genomic_DNA"/>
</dbReference>
<keyword evidence="5" id="KW-1185">Reference proteome</keyword>
<name>A0A2I3G0G5_NOMLE</name>
<dbReference type="GO" id="GO:0005737">
    <property type="term" value="C:cytoplasm"/>
    <property type="evidence" value="ECO:0007669"/>
    <property type="project" value="UniProtKB-SubCell"/>
</dbReference>
<keyword evidence="2" id="KW-0963">Cytoplasm</keyword>
<dbReference type="AlphaFoldDB" id="A0A2I3G0G5"/>
<dbReference type="GeneTree" id="ENSGT00440000033870"/>
<comment type="subcellular location">
    <subcellularLocation>
        <location evidence="1">Cytoplasm</location>
    </subcellularLocation>
</comment>
<dbReference type="InterPro" id="IPR015116">
    <property type="entry name" value="Cdc42-bd-like"/>
</dbReference>
<feature type="domain" description="Cdc42 binding" evidence="3">
    <location>
        <begin position="7"/>
        <end position="42"/>
    </location>
</feature>
<dbReference type="Proteomes" id="UP000001073">
    <property type="component" value="Chromosome 24"/>
</dbReference>
<dbReference type="Pfam" id="PF09027">
    <property type="entry name" value="GTPase_binding"/>
    <property type="match status" value="1"/>
</dbReference>
<gene>
    <name evidence="4" type="primary">ERRFI1</name>
</gene>
<dbReference type="Ensembl" id="ENSNLET00000039891.1">
    <property type="protein sequence ID" value="ENSNLEP00000025835.1"/>
    <property type="gene ID" value="ENSNLEG00000008810.2"/>
</dbReference>
<proteinExistence type="predicted"/>
<evidence type="ECO:0000259" key="3">
    <source>
        <dbReference type="Pfam" id="PF09027"/>
    </source>
</evidence>
<sequence>MSIAGVAAQEIRVPLKTGFLHNGRAMGNMRKTCWSSRSEFKKARFQICSDEWPLLCRKWSISKVQLAPSSYSPK</sequence>
<evidence type="ECO:0000256" key="1">
    <source>
        <dbReference type="ARBA" id="ARBA00004496"/>
    </source>
</evidence>
<dbReference type="EMBL" id="ADFV01080294">
    <property type="status" value="NOT_ANNOTATED_CDS"/>
    <property type="molecule type" value="Genomic_DNA"/>
</dbReference>
<evidence type="ECO:0000313" key="5">
    <source>
        <dbReference type="Proteomes" id="UP000001073"/>
    </source>
</evidence>
<protein>
    <submittedName>
        <fullName evidence="4">ERBB receptor feedback inhibitor 1</fullName>
    </submittedName>
</protein>
<evidence type="ECO:0000313" key="4">
    <source>
        <dbReference type="Ensembl" id="ENSNLEP00000025835.1"/>
    </source>
</evidence>